<sequence length="87" mass="10051">MKYINAAAVLPASLVEELQNYVQSGYLYVPAREDQHRAWGERNGGREELRKRNKAILDAWQNGVSMETLADQYCLSIHAIRKIIYQK</sequence>
<evidence type="ECO:0000313" key="4">
    <source>
        <dbReference type="Proteomes" id="UP000261257"/>
    </source>
</evidence>
<name>A0A174EB85_9FIRM</name>
<dbReference type="EMBL" id="CYZE01000005">
    <property type="protein sequence ID" value="CUO33260.1"/>
    <property type="molecule type" value="Genomic_DNA"/>
</dbReference>
<dbReference type="Proteomes" id="UP000261257">
    <property type="component" value="Unassembled WGS sequence"/>
</dbReference>
<evidence type="ECO:0000313" key="2">
    <source>
        <dbReference type="EMBL" id="RGL98585.1"/>
    </source>
</evidence>
<dbReference type="GO" id="GO:0003677">
    <property type="term" value="F:DNA binding"/>
    <property type="evidence" value="ECO:0007669"/>
    <property type="project" value="UniProtKB-KW"/>
</dbReference>
<dbReference type="NCBIfam" id="NF040785">
    <property type="entry name" value="CD3324_fam"/>
    <property type="match status" value="1"/>
</dbReference>
<protein>
    <submittedName>
        <fullName evidence="1">Homeodomain-like protein</fullName>
    </submittedName>
</protein>
<proteinExistence type="predicted"/>
<reference evidence="2 4" key="2">
    <citation type="submission" date="2018-08" db="EMBL/GenBank/DDBJ databases">
        <title>A genome reference for cultivated species of the human gut microbiota.</title>
        <authorList>
            <person name="Zou Y."/>
            <person name="Xue W."/>
            <person name="Luo G."/>
        </authorList>
    </citation>
    <scope>NUCLEOTIDE SEQUENCE [LARGE SCALE GENOMIC DNA]</scope>
    <source>
        <strain evidence="2 4">TF05-11AC</strain>
    </source>
</reference>
<accession>A0A174EB85</accession>
<dbReference type="RefSeq" id="WP_055655504.1">
    <property type="nucleotide sequence ID" value="NZ_CABIXC010000005.1"/>
</dbReference>
<dbReference type="SUPFAM" id="SSF46689">
    <property type="entry name" value="Homeodomain-like"/>
    <property type="match status" value="1"/>
</dbReference>
<dbReference type="InterPro" id="IPR049739">
    <property type="entry name" value="YraL-like"/>
</dbReference>
<dbReference type="EMBL" id="QSSQ01000033">
    <property type="protein sequence ID" value="RGL98585.1"/>
    <property type="molecule type" value="Genomic_DNA"/>
</dbReference>
<keyword evidence="1" id="KW-0371">Homeobox</keyword>
<gene>
    <name evidence="2" type="ORF">DXC39_24195</name>
    <name evidence="1" type="ORF">ERS852407_02516</name>
</gene>
<evidence type="ECO:0000313" key="3">
    <source>
        <dbReference type="Proteomes" id="UP000095651"/>
    </source>
</evidence>
<evidence type="ECO:0000313" key="1">
    <source>
        <dbReference type="EMBL" id="CUO33260.1"/>
    </source>
</evidence>
<keyword evidence="1" id="KW-0238">DNA-binding</keyword>
<dbReference type="AlphaFoldDB" id="A0A174EB85"/>
<organism evidence="1 3">
    <name type="scientific">Hungatella hathewayi</name>
    <dbReference type="NCBI Taxonomy" id="154046"/>
    <lineage>
        <taxon>Bacteria</taxon>
        <taxon>Bacillati</taxon>
        <taxon>Bacillota</taxon>
        <taxon>Clostridia</taxon>
        <taxon>Lachnospirales</taxon>
        <taxon>Lachnospiraceae</taxon>
        <taxon>Hungatella</taxon>
    </lineage>
</organism>
<dbReference type="Proteomes" id="UP000095651">
    <property type="component" value="Unassembled WGS sequence"/>
</dbReference>
<dbReference type="InterPro" id="IPR009057">
    <property type="entry name" value="Homeodomain-like_sf"/>
</dbReference>
<reference evidence="1" key="1">
    <citation type="submission" date="2015-09" db="EMBL/GenBank/DDBJ databases">
        <authorList>
            <consortium name="Pathogen Informatics"/>
        </authorList>
    </citation>
    <scope>NUCLEOTIDE SEQUENCE [LARGE SCALE GENOMIC DNA]</scope>
    <source>
        <strain evidence="1">2789STDY5608850</strain>
    </source>
</reference>